<comment type="caution">
    <text evidence="1">The sequence shown here is derived from an EMBL/GenBank/DDBJ whole genome shotgun (WGS) entry which is preliminary data.</text>
</comment>
<dbReference type="EMBL" id="SLXP01000001">
    <property type="protein sequence ID" value="TCP44126.1"/>
    <property type="molecule type" value="Genomic_DNA"/>
</dbReference>
<dbReference type="AlphaFoldDB" id="A0A4V2SRT6"/>
<name>A0A4V2SRT6_9RHOB</name>
<dbReference type="Proteomes" id="UP000294835">
    <property type="component" value="Unassembled WGS sequence"/>
</dbReference>
<keyword evidence="2" id="KW-1185">Reference proteome</keyword>
<accession>A0A4V2SRT6</accession>
<dbReference type="PROSITE" id="PS51257">
    <property type="entry name" value="PROKAR_LIPOPROTEIN"/>
    <property type="match status" value="1"/>
</dbReference>
<evidence type="ECO:0008006" key="3">
    <source>
        <dbReference type="Google" id="ProtNLM"/>
    </source>
</evidence>
<dbReference type="RefSeq" id="WP_132460272.1">
    <property type="nucleotide sequence ID" value="NZ_SLXP01000001.1"/>
</dbReference>
<proteinExistence type="predicted"/>
<protein>
    <recommendedName>
        <fullName evidence="3">Lipoprotein</fullName>
    </recommendedName>
</protein>
<dbReference type="OrthoDB" id="7659063at2"/>
<evidence type="ECO:0000313" key="1">
    <source>
        <dbReference type="EMBL" id="TCP44126.1"/>
    </source>
</evidence>
<organism evidence="1 2">
    <name type="scientific">Rhodovulum marinum</name>
    <dbReference type="NCBI Taxonomy" id="320662"/>
    <lineage>
        <taxon>Bacteria</taxon>
        <taxon>Pseudomonadati</taxon>
        <taxon>Pseudomonadota</taxon>
        <taxon>Alphaproteobacteria</taxon>
        <taxon>Rhodobacterales</taxon>
        <taxon>Paracoccaceae</taxon>
        <taxon>Rhodovulum</taxon>
    </lineage>
</organism>
<evidence type="ECO:0000313" key="2">
    <source>
        <dbReference type="Proteomes" id="UP000294835"/>
    </source>
</evidence>
<gene>
    <name evidence="1" type="ORF">EV662_101213</name>
</gene>
<reference evidence="1 2" key="1">
    <citation type="submission" date="2019-03" db="EMBL/GenBank/DDBJ databases">
        <title>Genomic Encyclopedia of Type Strains, Phase IV (KMG-IV): sequencing the most valuable type-strain genomes for metagenomic binning, comparative biology and taxonomic classification.</title>
        <authorList>
            <person name="Goeker M."/>
        </authorList>
    </citation>
    <scope>NUCLEOTIDE SEQUENCE [LARGE SCALE GENOMIC DNA]</scope>
    <source>
        <strain evidence="1 2">DSM 18063</strain>
    </source>
</reference>
<sequence length="97" mass="10557">MHLRITHFLPAVALTLGACNASVDAGRANDGFIEELPEAVAAAAAPYQDLRHVRLLPEDGCYWYRHVGPVETTLLPLRTTEGRPICTRAQPRPPVSG</sequence>